<dbReference type="EMBL" id="BAABRN010000096">
    <property type="protein sequence ID" value="GAA5504202.1"/>
    <property type="molecule type" value="Genomic_DNA"/>
</dbReference>
<evidence type="ECO:0000256" key="4">
    <source>
        <dbReference type="SAM" id="MobiDB-lite"/>
    </source>
</evidence>
<reference evidence="6 7" key="1">
    <citation type="submission" date="2024-02" db="EMBL/GenBank/DDBJ databases">
        <title>Deinococcus xinjiangensis NBRC 107630.</title>
        <authorList>
            <person name="Ichikawa N."/>
            <person name="Katano-Makiyama Y."/>
            <person name="Hidaka K."/>
        </authorList>
    </citation>
    <scope>NUCLEOTIDE SEQUENCE [LARGE SCALE GENOMIC DNA]</scope>
    <source>
        <strain evidence="6 7">NBRC 107630</strain>
    </source>
</reference>
<evidence type="ECO:0000313" key="7">
    <source>
        <dbReference type="Proteomes" id="UP001458946"/>
    </source>
</evidence>
<feature type="region of interest" description="Disordered" evidence="4">
    <location>
        <begin position="438"/>
        <end position="471"/>
    </location>
</feature>
<sequence>MIHDLAPYPVMKDSGVPWLGPVPEHWDVKSLGSLTTSRSERNRPDLPLLSVVREKGVILRDRESKEENHNFIPDDLSNYKVVHEGDLVINKMKAWQGSMGLAPQDGIVSPAYFVFDFAIENRHYGQALLRSRPYVGFFAQASDGVRIGQWDLSITGMKRIPVMLPPPAEQAAIVRFLDHADRRIRKAIAAKQRLIKLLQEQKQVIIHQAVTRGLDPDVKLKPSGVEWLGDVPEHWGISRLKFESNRIVDCLHATPPYTDDGEFPAIRTADIEPGKVRLAQARRLSKEHYEAWTSRYRPVAGDILYSREGERFGIAATVPENVGLCISQRMMVFNIKKSVSSQYLMWQINCRHVYLQAALDTIGSAAPHVNVERIKNFEIVLPSLNEQQAIVQHIEAETAKLDQAIARAQAEISLLREYRIRLIADVVTGKLDVRQAAARLPEPEQDTLPDELNAGEGEGLEGEEELTGEEE</sequence>
<organism evidence="6 7">
    <name type="scientific">Deinococcus xinjiangensis</name>
    <dbReference type="NCBI Taxonomy" id="457454"/>
    <lineage>
        <taxon>Bacteria</taxon>
        <taxon>Thermotogati</taxon>
        <taxon>Deinococcota</taxon>
        <taxon>Deinococci</taxon>
        <taxon>Deinococcales</taxon>
        <taxon>Deinococcaceae</taxon>
        <taxon>Deinococcus</taxon>
    </lineage>
</organism>
<evidence type="ECO:0000256" key="3">
    <source>
        <dbReference type="ARBA" id="ARBA00023125"/>
    </source>
</evidence>
<comment type="similarity">
    <text evidence="1">Belongs to the type-I restriction system S methylase family.</text>
</comment>
<dbReference type="Gene3D" id="3.90.220.20">
    <property type="entry name" value="DNA methylase specificity domains"/>
    <property type="match status" value="2"/>
</dbReference>
<feature type="domain" description="Type I restriction modification DNA specificity" evidence="5">
    <location>
        <begin position="258"/>
        <end position="397"/>
    </location>
</feature>
<protein>
    <recommendedName>
        <fullName evidence="5">Type I restriction modification DNA specificity domain-containing protein</fullName>
    </recommendedName>
</protein>
<dbReference type="InterPro" id="IPR000055">
    <property type="entry name" value="Restrct_endonuc_typeI_TRD"/>
</dbReference>
<gene>
    <name evidence="6" type="ORF">Dxin01_03971</name>
</gene>
<evidence type="ECO:0000313" key="6">
    <source>
        <dbReference type="EMBL" id="GAA5504202.1"/>
    </source>
</evidence>
<evidence type="ECO:0000256" key="2">
    <source>
        <dbReference type="ARBA" id="ARBA00022747"/>
    </source>
</evidence>
<name>A0ABP9VKL3_9DEIO</name>
<keyword evidence="2" id="KW-0680">Restriction system</keyword>
<dbReference type="Pfam" id="PF01420">
    <property type="entry name" value="Methylase_S"/>
    <property type="match status" value="1"/>
</dbReference>
<evidence type="ECO:0000259" key="5">
    <source>
        <dbReference type="Pfam" id="PF01420"/>
    </source>
</evidence>
<proteinExistence type="inferred from homology"/>
<feature type="compositionally biased region" description="Acidic residues" evidence="4">
    <location>
        <begin position="458"/>
        <end position="471"/>
    </location>
</feature>
<comment type="caution">
    <text evidence="6">The sequence shown here is derived from an EMBL/GenBank/DDBJ whole genome shotgun (WGS) entry which is preliminary data.</text>
</comment>
<accession>A0ABP9VKL3</accession>
<dbReference type="SUPFAM" id="SSF116734">
    <property type="entry name" value="DNA methylase specificity domain"/>
    <property type="match status" value="2"/>
</dbReference>
<dbReference type="InterPro" id="IPR044946">
    <property type="entry name" value="Restrct_endonuc_typeI_TRD_sf"/>
</dbReference>
<evidence type="ECO:0000256" key="1">
    <source>
        <dbReference type="ARBA" id="ARBA00010923"/>
    </source>
</evidence>
<dbReference type="RefSeq" id="WP_353544170.1">
    <property type="nucleotide sequence ID" value="NZ_BAABRN010000096.1"/>
</dbReference>
<keyword evidence="3" id="KW-0238">DNA-binding</keyword>
<dbReference type="PANTHER" id="PTHR30408:SF12">
    <property type="entry name" value="TYPE I RESTRICTION ENZYME MJAVIII SPECIFICITY SUBUNIT"/>
    <property type="match status" value="1"/>
</dbReference>
<dbReference type="Proteomes" id="UP001458946">
    <property type="component" value="Unassembled WGS sequence"/>
</dbReference>
<dbReference type="InterPro" id="IPR052021">
    <property type="entry name" value="Type-I_RS_S_subunit"/>
</dbReference>
<dbReference type="PANTHER" id="PTHR30408">
    <property type="entry name" value="TYPE-1 RESTRICTION ENZYME ECOKI SPECIFICITY PROTEIN"/>
    <property type="match status" value="1"/>
</dbReference>
<keyword evidence="7" id="KW-1185">Reference proteome</keyword>